<evidence type="ECO:0000259" key="3">
    <source>
        <dbReference type="PROSITE" id="PS50102"/>
    </source>
</evidence>
<dbReference type="CDD" id="cd00590">
    <property type="entry name" value="RRM_SF"/>
    <property type="match status" value="1"/>
</dbReference>
<dbReference type="InterPro" id="IPR052462">
    <property type="entry name" value="SLIRP/GR-RBP-like"/>
</dbReference>
<name>A0A812PLI7_9DINO</name>
<dbReference type="Pfam" id="PF12770">
    <property type="entry name" value="CHAT"/>
    <property type="match status" value="1"/>
</dbReference>
<evidence type="ECO:0000256" key="1">
    <source>
        <dbReference type="ARBA" id="ARBA00022884"/>
    </source>
</evidence>
<dbReference type="Pfam" id="PF00076">
    <property type="entry name" value="RRM_1"/>
    <property type="match status" value="2"/>
</dbReference>
<dbReference type="SMART" id="SM00360">
    <property type="entry name" value="RRM"/>
    <property type="match status" value="2"/>
</dbReference>
<dbReference type="GO" id="GO:0003723">
    <property type="term" value="F:RNA binding"/>
    <property type="evidence" value="ECO:0007669"/>
    <property type="project" value="UniProtKB-UniRule"/>
</dbReference>
<keyword evidence="1 2" id="KW-0694">RNA-binding</keyword>
<dbReference type="Proteomes" id="UP000604046">
    <property type="component" value="Unassembled WGS sequence"/>
</dbReference>
<accession>A0A812PLI7</accession>
<dbReference type="AlphaFoldDB" id="A0A812PLI7"/>
<dbReference type="EMBL" id="CAJNDS010002165">
    <property type="protein sequence ID" value="CAE7357699.1"/>
    <property type="molecule type" value="Genomic_DNA"/>
</dbReference>
<dbReference type="OrthoDB" id="9991317at2759"/>
<dbReference type="SUPFAM" id="SSF54928">
    <property type="entry name" value="RNA-binding domain, RBD"/>
    <property type="match status" value="1"/>
</dbReference>
<feature type="non-terminal residue" evidence="4">
    <location>
        <position position="480"/>
    </location>
</feature>
<evidence type="ECO:0000313" key="5">
    <source>
        <dbReference type="Proteomes" id="UP000604046"/>
    </source>
</evidence>
<keyword evidence="5" id="KW-1185">Reference proteome</keyword>
<organism evidence="4 5">
    <name type="scientific">Symbiodinium natans</name>
    <dbReference type="NCBI Taxonomy" id="878477"/>
    <lineage>
        <taxon>Eukaryota</taxon>
        <taxon>Sar</taxon>
        <taxon>Alveolata</taxon>
        <taxon>Dinophyceae</taxon>
        <taxon>Suessiales</taxon>
        <taxon>Symbiodiniaceae</taxon>
        <taxon>Symbiodinium</taxon>
    </lineage>
</organism>
<protein>
    <submittedName>
        <fullName evidence="4">PAB1 protein</fullName>
    </submittedName>
</protein>
<comment type="caution">
    <text evidence="4">The sequence shown here is derived from an EMBL/GenBank/DDBJ whole genome shotgun (WGS) entry which is preliminary data.</text>
</comment>
<reference evidence="4" key="1">
    <citation type="submission" date="2021-02" db="EMBL/GenBank/DDBJ databases">
        <authorList>
            <person name="Dougan E. K."/>
            <person name="Rhodes N."/>
            <person name="Thang M."/>
            <person name="Chan C."/>
        </authorList>
    </citation>
    <scope>NUCLEOTIDE SEQUENCE</scope>
</reference>
<dbReference type="Gene3D" id="3.30.70.330">
    <property type="match status" value="2"/>
</dbReference>
<dbReference type="InterPro" id="IPR000504">
    <property type="entry name" value="RRM_dom"/>
</dbReference>
<dbReference type="InterPro" id="IPR035979">
    <property type="entry name" value="RBD_domain_sf"/>
</dbReference>
<evidence type="ECO:0000256" key="2">
    <source>
        <dbReference type="PROSITE-ProRule" id="PRU00176"/>
    </source>
</evidence>
<evidence type="ECO:0000313" key="4">
    <source>
        <dbReference type="EMBL" id="CAE7357699.1"/>
    </source>
</evidence>
<dbReference type="PROSITE" id="PS50102">
    <property type="entry name" value="RRM"/>
    <property type="match status" value="2"/>
</dbReference>
<feature type="domain" description="RRM" evidence="3">
    <location>
        <begin position="94"/>
        <end position="157"/>
    </location>
</feature>
<feature type="domain" description="RRM" evidence="3">
    <location>
        <begin position="8"/>
        <end position="103"/>
    </location>
</feature>
<dbReference type="InterPro" id="IPR012677">
    <property type="entry name" value="Nucleotide-bd_a/b_plait_sf"/>
</dbReference>
<dbReference type="InterPro" id="IPR024983">
    <property type="entry name" value="CHAT_dom"/>
</dbReference>
<dbReference type="PANTHER" id="PTHR48027">
    <property type="entry name" value="HETEROGENEOUS NUCLEAR RIBONUCLEOPROTEIN 87F-RELATED"/>
    <property type="match status" value="1"/>
</dbReference>
<proteinExistence type="predicted"/>
<gene>
    <name evidence="4" type="primary">PAB1</name>
    <name evidence="4" type="ORF">SNAT2548_LOCUS19097</name>
</gene>
<sequence length="480" mass="52338">APTASPGTVVFVCDLAPQLTETDLRHVFAFYGEIVSIDHIDEASGGSALVTYTTAEAASEAAQIVHLALVRGKTCRCLLWSTVEAIWATMEVGQRLQVEGLDPKIHSLGLQDIFALFGTILDCKVQTDESERSRGYGFVHFAEKDALADCRQKMFHGNLSEAKDAWIHTLQLAKIVMQGNRKKAQERLKSCYKALIEPIEHLLAKEQHLIIVPDHHLWMLPFAALQLPAGSYVIESFSVRLAPSVQTLMQISERREQISQTSSAAPTALVVGVSSFAGHSDLNLQPLPSVPFECKGVREACARAGILVQQLVEDEATPQNFAERCSGATHLIHLASHGLLEQQALVLHGNSVLFPVDIQALALTAKVVVLSACHTGRGSVGADGVFGLTRSFLVAGADLVLGTLWHTGDASTEVFMGMFYSHLLDKKIAAHIAMQQAMCAMIHETDASGKLKWRPANWAPFLLVGSVAPQEKVKQWCQWR</sequence>